<sequence>MLPVFNIFVYIPCEGKCVTTPEELSVSFTRLSTGLLVSSARGVLSRVPYDRGFADPFRSGGSNPSSLFTSQVRAANARLELDFKATGRSRP</sequence>
<comment type="caution">
    <text evidence="1">The sequence shown here is derived from an EMBL/GenBank/DDBJ whole genome shotgun (WGS) entry which is preliminary data.</text>
</comment>
<evidence type="ECO:0000313" key="2">
    <source>
        <dbReference type="Proteomes" id="UP001595075"/>
    </source>
</evidence>
<accession>A0ABR4BTQ9</accession>
<gene>
    <name evidence="1" type="ORF">VTL71DRAFT_9875</name>
</gene>
<protein>
    <submittedName>
        <fullName evidence="1">Uncharacterized protein</fullName>
    </submittedName>
</protein>
<reference evidence="1 2" key="1">
    <citation type="journal article" date="2024" name="Commun. Biol.">
        <title>Comparative genomic analysis of thermophilic fungi reveals convergent evolutionary adaptations and gene losses.</title>
        <authorList>
            <person name="Steindorff A.S."/>
            <person name="Aguilar-Pontes M.V."/>
            <person name="Robinson A.J."/>
            <person name="Andreopoulos B."/>
            <person name="LaButti K."/>
            <person name="Kuo A."/>
            <person name="Mondo S."/>
            <person name="Riley R."/>
            <person name="Otillar R."/>
            <person name="Haridas S."/>
            <person name="Lipzen A."/>
            <person name="Grimwood J."/>
            <person name="Schmutz J."/>
            <person name="Clum A."/>
            <person name="Reid I.D."/>
            <person name="Moisan M.C."/>
            <person name="Butler G."/>
            <person name="Nguyen T.T.M."/>
            <person name="Dewar K."/>
            <person name="Conant G."/>
            <person name="Drula E."/>
            <person name="Henrissat B."/>
            <person name="Hansel C."/>
            <person name="Singer S."/>
            <person name="Hutchinson M.I."/>
            <person name="de Vries R.P."/>
            <person name="Natvig D.O."/>
            <person name="Powell A.J."/>
            <person name="Tsang A."/>
            <person name="Grigoriev I.V."/>
        </authorList>
    </citation>
    <scope>NUCLEOTIDE SEQUENCE [LARGE SCALE GENOMIC DNA]</scope>
    <source>
        <strain evidence="1 2">CBS 494.80</strain>
    </source>
</reference>
<dbReference type="EMBL" id="JAZHXI010000024">
    <property type="protein sequence ID" value="KAL2060053.1"/>
    <property type="molecule type" value="Genomic_DNA"/>
</dbReference>
<proteinExistence type="predicted"/>
<name>A0ABR4BTQ9_9HELO</name>
<dbReference type="Proteomes" id="UP001595075">
    <property type="component" value="Unassembled WGS sequence"/>
</dbReference>
<evidence type="ECO:0000313" key="1">
    <source>
        <dbReference type="EMBL" id="KAL2060053.1"/>
    </source>
</evidence>
<organism evidence="1 2">
    <name type="scientific">Oculimacula yallundae</name>
    <dbReference type="NCBI Taxonomy" id="86028"/>
    <lineage>
        <taxon>Eukaryota</taxon>
        <taxon>Fungi</taxon>
        <taxon>Dikarya</taxon>
        <taxon>Ascomycota</taxon>
        <taxon>Pezizomycotina</taxon>
        <taxon>Leotiomycetes</taxon>
        <taxon>Helotiales</taxon>
        <taxon>Ploettnerulaceae</taxon>
        <taxon>Oculimacula</taxon>
    </lineage>
</organism>
<keyword evidence="2" id="KW-1185">Reference proteome</keyword>